<comment type="similarity">
    <text evidence="1">Belongs to the paxM FAD-dependent monooxygenase family.</text>
</comment>
<dbReference type="PANTHER" id="PTHR47356:SF2">
    <property type="entry name" value="FAD-BINDING DOMAIN-CONTAINING PROTEIN-RELATED"/>
    <property type="match status" value="1"/>
</dbReference>
<evidence type="ECO:0000259" key="6">
    <source>
        <dbReference type="Pfam" id="PF01494"/>
    </source>
</evidence>
<evidence type="ECO:0000256" key="4">
    <source>
        <dbReference type="ARBA" id="ARBA00023002"/>
    </source>
</evidence>
<proteinExistence type="inferred from homology"/>
<dbReference type="SUPFAM" id="SSF51905">
    <property type="entry name" value="FAD/NAD(P)-binding domain"/>
    <property type="match status" value="1"/>
</dbReference>
<keyword evidence="5" id="KW-0812">Transmembrane</keyword>
<keyword evidence="5" id="KW-0472">Membrane</keyword>
<evidence type="ECO:0000256" key="3">
    <source>
        <dbReference type="ARBA" id="ARBA00022827"/>
    </source>
</evidence>
<feature type="domain" description="FAD-binding" evidence="6">
    <location>
        <begin position="8"/>
        <end position="157"/>
    </location>
</feature>
<evidence type="ECO:0000256" key="5">
    <source>
        <dbReference type="SAM" id="Phobius"/>
    </source>
</evidence>
<sequence>MSLHNPHILIAGAGIGGLALAIMLERAGISYTILERAAFFMPLGSTIVLSPQVLRMFEQLGMYEELQAVSIPLVDARYYKQNQKRLGRVDLRVYASRYGYCCLAFGRPELVKFLASKIPQERILWKKHVVSLKQDQESATVRCSVGADGAYSAVRQSLYSNMAAANIPIPASDTGPLRFESFCLVGSTDDMSDEFPALQEKTSTIHTVMASRRKAYMVNIIPLGQGRIGWSIMGKYLSPQVHDQKVFNLCDWEGEATDYLCKDVEDIAVPVGGTLGKVFEHTKNISFVMLEGANQAIMDAIVLANLIHELPTPATSQDITKAFEKYYELRASPTKNTVSTSRQLNDVMSKESRVTRFLRGLALSLPGWVLNRTNDRILSNRPILSYLPPIPVKGSVKDSSRPATVHLAAQQVSTKGPSAKDKTVVV</sequence>
<dbReference type="Proteomes" id="UP000807716">
    <property type="component" value="Unassembled WGS sequence"/>
</dbReference>
<organism evidence="7 8">
    <name type="scientific">Actinomortierella ambigua</name>
    <dbReference type="NCBI Taxonomy" id="1343610"/>
    <lineage>
        <taxon>Eukaryota</taxon>
        <taxon>Fungi</taxon>
        <taxon>Fungi incertae sedis</taxon>
        <taxon>Mucoromycota</taxon>
        <taxon>Mortierellomycotina</taxon>
        <taxon>Mortierellomycetes</taxon>
        <taxon>Mortierellales</taxon>
        <taxon>Mortierellaceae</taxon>
        <taxon>Actinomortierella</taxon>
    </lineage>
</organism>
<evidence type="ECO:0000313" key="8">
    <source>
        <dbReference type="Proteomes" id="UP000807716"/>
    </source>
</evidence>
<evidence type="ECO:0000256" key="2">
    <source>
        <dbReference type="ARBA" id="ARBA00022630"/>
    </source>
</evidence>
<evidence type="ECO:0000313" key="7">
    <source>
        <dbReference type="EMBL" id="KAG0256804.1"/>
    </source>
</evidence>
<dbReference type="Gene3D" id="3.50.50.60">
    <property type="entry name" value="FAD/NAD(P)-binding domain"/>
    <property type="match status" value="1"/>
</dbReference>
<reference evidence="7" key="1">
    <citation type="journal article" date="2020" name="Fungal Divers.">
        <title>Resolving the Mortierellaceae phylogeny through synthesis of multi-gene phylogenetics and phylogenomics.</title>
        <authorList>
            <person name="Vandepol N."/>
            <person name="Liber J."/>
            <person name="Desiro A."/>
            <person name="Na H."/>
            <person name="Kennedy M."/>
            <person name="Barry K."/>
            <person name="Grigoriev I.V."/>
            <person name="Miller A.N."/>
            <person name="O'Donnell K."/>
            <person name="Stajich J.E."/>
            <person name="Bonito G."/>
        </authorList>
    </citation>
    <scope>NUCLEOTIDE SEQUENCE</scope>
    <source>
        <strain evidence="7">BC1065</strain>
    </source>
</reference>
<dbReference type="GO" id="GO:0071949">
    <property type="term" value="F:FAD binding"/>
    <property type="evidence" value="ECO:0007669"/>
    <property type="project" value="InterPro"/>
</dbReference>
<dbReference type="AlphaFoldDB" id="A0A9P6Q0V0"/>
<dbReference type="EMBL" id="JAAAJB010000391">
    <property type="protein sequence ID" value="KAG0256804.1"/>
    <property type="molecule type" value="Genomic_DNA"/>
</dbReference>
<keyword evidence="3" id="KW-0274">FAD</keyword>
<keyword evidence="5" id="KW-1133">Transmembrane helix</keyword>
<keyword evidence="8" id="KW-1185">Reference proteome</keyword>
<gene>
    <name evidence="7" type="ORF">DFQ27_005485</name>
</gene>
<feature type="transmembrane region" description="Helical" evidence="5">
    <location>
        <begin position="6"/>
        <end position="24"/>
    </location>
</feature>
<dbReference type="InterPro" id="IPR036188">
    <property type="entry name" value="FAD/NAD-bd_sf"/>
</dbReference>
<evidence type="ECO:0000256" key="1">
    <source>
        <dbReference type="ARBA" id="ARBA00007992"/>
    </source>
</evidence>
<accession>A0A9P6Q0V0</accession>
<dbReference type="Pfam" id="PF01494">
    <property type="entry name" value="FAD_binding_3"/>
    <property type="match status" value="1"/>
</dbReference>
<dbReference type="InterPro" id="IPR002938">
    <property type="entry name" value="FAD-bd"/>
</dbReference>
<dbReference type="OrthoDB" id="655030at2759"/>
<name>A0A9P6Q0V0_9FUNG</name>
<keyword evidence="2" id="KW-0285">Flavoprotein</keyword>
<dbReference type="PRINTS" id="PR00420">
    <property type="entry name" value="RNGMNOXGNASE"/>
</dbReference>
<dbReference type="GO" id="GO:0004497">
    <property type="term" value="F:monooxygenase activity"/>
    <property type="evidence" value="ECO:0007669"/>
    <property type="project" value="InterPro"/>
</dbReference>
<protein>
    <recommendedName>
        <fullName evidence="6">FAD-binding domain-containing protein</fullName>
    </recommendedName>
</protein>
<keyword evidence="4" id="KW-0560">Oxidoreductase</keyword>
<dbReference type="InterPro" id="IPR050562">
    <property type="entry name" value="FAD_mOase_fung"/>
</dbReference>
<dbReference type="PANTHER" id="PTHR47356">
    <property type="entry name" value="FAD-DEPENDENT MONOOXYGENASE ASQG-RELATED"/>
    <property type="match status" value="1"/>
</dbReference>
<comment type="caution">
    <text evidence="7">The sequence shown here is derived from an EMBL/GenBank/DDBJ whole genome shotgun (WGS) entry which is preliminary data.</text>
</comment>